<proteinExistence type="predicted"/>
<dbReference type="Proteomes" id="UP000001595">
    <property type="component" value="Unplaced"/>
</dbReference>
<dbReference type="PANTHER" id="PTHR46254">
    <property type="entry name" value="PROTEIN GVQW1-RELATED"/>
    <property type="match status" value="1"/>
</dbReference>
<sequence>MFSFLFFNSPNNVLFTLQLPFLFMSKSLFFFFLTEFLSVAQAGVKWRDLSSLQSQLTAISALPSPQPQPWFKQFSRLSLPSSWDYRHVPPRPANISIFSTDGVSPCWPGWSQTPDLR</sequence>
<protein>
    <submittedName>
        <fullName evidence="1">Uncharacterized protein</fullName>
    </submittedName>
</protein>
<keyword evidence="2" id="KW-1185">Reference proteome</keyword>
<evidence type="ECO:0000313" key="2">
    <source>
        <dbReference type="Proteomes" id="UP000001595"/>
    </source>
</evidence>
<accession>A0A8I5UQL1</accession>
<dbReference type="GeneTree" id="ENSGT00940000161627"/>
<evidence type="ECO:0000313" key="1">
    <source>
        <dbReference type="Ensembl" id="ENSPPYP00000041378.1"/>
    </source>
</evidence>
<reference evidence="1" key="1">
    <citation type="submission" date="2025-08" db="UniProtKB">
        <authorList>
            <consortium name="Ensembl"/>
        </authorList>
    </citation>
    <scope>IDENTIFICATION</scope>
</reference>
<dbReference type="AlphaFoldDB" id="A0A8I5UQL1"/>
<dbReference type="Ensembl" id="ENSPPYT00000035110.1">
    <property type="protein sequence ID" value="ENSPPYP00000041378.1"/>
    <property type="gene ID" value="ENSPPYG00000031682.1"/>
</dbReference>
<dbReference type="PANTHER" id="PTHR46254:SF6">
    <property type="entry name" value="HIGH MOBILITY GROUP AT-HOOK 2"/>
    <property type="match status" value="1"/>
</dbReference>
<organism evidence="1 2">
    <name type="scientific">Pongo abelii</name>
    <name type="common">Sumatran orangutan</name>
    <name type="synonym">Pongo pygmaeus abelii</name>
    <dbReference type="NCBI Taxonomy" id="9601"/>
    <lineage>
        <taxon>Eukaryota</taxon>
        <taxon>Metazoa</taxon>
        <taxon>Chordata</taxon>
        <taxon>Craniata</taxon>
        <taxon>Vertebrata</taxon>
        <taxon>Euteleostomi</taxon>
        <taxon>Mammalia</taxon>
        <taxon>Eutheria</taxon>
        <taxon>Euarchontoglires</taxon>
        <taxon>Primates</taxon>
        <taxon>Haplorrhini</taxon>
        <taxon>Catarrhini</taxon>
        <taxon>Hominidae</taxon>
        <taxon>Pongo</taxon>
    </lineage>
</organism>
<name>A0A8I5UQL1_PONAB</name>
<reference evidence="1" key="2">
    <citation type="submission" date="2025-09" db="UniProtKB">
        <authorList>
            <consortium name="Ensembl"/>
        </authorList>
    </citation>
    <scope>IDENTIFICATION</scope>
</reference>